<dbReference type="AlphaFoldDB" id="A0A165YRU8"/>
<name>A0A165YRU8_9AGAM</name>
<reference evidence="1 2" key="1">
    <citation type="journal article" date="2016" name="Mol. Biol. Evol.">
        <title>Comparative Genomics of Early-Diverging Mushroom-Forming Fungi Provides Insights into the Origins of Lignocellulose Decay Capabilities.</title>
        <authorList>
            <person name="Nagy L.G."/>
            <person name="Riley R."/>
            <person name="Tritt A."/>
            <person name="Adam C."/>
            <person name="Daum C."/>
            <person name="Floudas D."/>
            <person name="Sun H."/>
            <person name="Yadav J.S."/>
            <person name="Pangilinan J."/>
            <person name="Larsson K.H."/>
            <person name="Matsuura K."/>
            <person name="Barry K."/>
            <person name="Labutti K."/>
            <person name="Kuo R."/>
            <person name="Ohm R.A."/>
            <person name="Bhattacharya S.S."/>
            <person name="Shirouzu T."/>
            <person name="Yoshinaga Y."/>
            <person name="Martin F.M."/>
            <person name="Grigoriev I.V."/>
            <person name="Hibbett D.S."/>
        </authorList>
    </citation>
    <scope>NUCLEOTIDE SEQUENCE [LARGE SCALE GENOMIC DNA]</scope>
    <source>
        <strain evidence="1 2">CBS 109695</strain>
    </source>
</reference>
<protein>
    <submittedName>
        <fullName evidence="1">Uncharacterized protein</fullName>
    </submittedName>
</protein>
<accession>A0A165YRU8</accession>
<keyword evidence="2" id="KW-1185">Reference proteome</keyword>
<evidence type="ECO:0000313" key="1">
    <source>
        <dbReference type="EMBL" id="KZP09851.1"/>
    </source>
</evidence>
<sequence>MSPPQLNPRGCAYRDRSKALGIQSNKEILLLTAGNTESHKYTFAGSLEDAAKLGVFTRHQALEYIDTRVKVNRRDIGPRRPAWGKCSGDHHARTRTRRQLRLRGESYIRSDNDTTRLCVDI</sequence>
<organism evidence="1 2">
    <name type="scientific">Athelia psychrophila</name>
    <dbReference type="NCBI Taxonomy" id="1759441"/>
    <lineage>
        <taxon>Eukaryota</taxon>
        <taxon>Fungi</taxon>
        <taxon>Dikarya</taxon>
        <taxon>Basidiomycota</taxon>
        <taxon>Agaricomycotina</taxon>
        <taxon>Agaricomycetes</taxon>
        <taxon>Agaricomycetidae</taxon>
        <taxon>Atheliales</taxon>
        <taxon>Atheliaceae</taxon>
        <taxon>Athelia</taxon>
    </lineage>
</organism>
<proteinExistence type="predicted"/>
<gene>
    <name evidence="1" type="ORF">FIBSPDRAFT_229444</name>
</gene>
<dbReference type="STRING" id="436010.A0A165YRU8"/>
<evidence type="ECO:0000313" key="2">
    <source>
        <dbReference type="Proteomes" id="UP000076532"/>
    </source>
</evidence>
<dbReference type="InterPro" id="IPR037034">
    <property type="entry name" value="RNA_pol_Rpb2_2_sf"/>
</dbReference>
<dbReference type="EMBL" id="KV417691">
    <property type="protein sequence ID" value="KZP09851.1"/>
    <property type="molecule type" value="Genomic_DNA"/>
</dbReference>
<dbReference type="GO" id="GO:0003677">
    <property type="term" value="F:DNA binding"/>
    <property type="evidence" value="ECO:0007669"/>
    <property type="project" value="InterPro"/>
</dbReference>
<dbReference type="Gene3D" id="3.90.1110.10">
    <property type="entry name" value="RNA polymerase Rpb2, domain 2"/>
    <property type="match status" value="1"/>
</dbReference>
<dbReference type="Proteomes" id="UP000076532">
    <property type="component" value="Unassembled WGS sequence"/>
</dbReference>
<dbReference type="GO" id="GO:0006351">
    <property type="term" value="P:DNA-templated transcription"/>
    <property type="evidence" value="ECO:0007669"/>
    <property type="project" value="InterPro"/>
</dbReference>
<dbReference type="GO" id="GO:0003899">
    <property type="term" value="F:DNA-directed RNA polymerase activity"/>
    <property type="evidence" value="ECO:0007669"/>
    <property type="project" value="InterPro"/>
</dbReference>